<dbReference type="Gene3D" id="3.40.50.720">
    <property type="entry name" value="NAD(P)-binding Rossmann-like Domain"/>
    <property type="match status" value="1"/>
</dbReference>
<keyword evidence="3" id="KW-1185">Reference proteome</keyword>
<dbReference type="CDD" id="cd05233">
    <property type="entry name" value="SDR_c"/>
    <property type="match status" value="1"/>
</dbReference>
<dbReference type="PANTHER" id="PTHR42760">
    <property type="entry name" value="SHORT-CHAIN DEHYDROGENASES/REDUCTASES FAMILY MEMBER"/>
    <property type="match status" value="1"/>
</dbReference>
<organism evidence="2 3">
    <name type="scientific">Pleurostoma richardsiae</name>
    <dbReference type="NCBI Taxonomy" id="41990"/>
    <lineage>
        <taxon>Eukaryota</taxon>
        <taxon>Fungi</taxon>
        <taxon>Dikarya</taxon>
        <taxon>Ascomycota</taxon>
        <taxon>Pezizomycotina</taxon>
        <taxon>Sordariomycetes</taxon>
        <taxon>Sordariomycetidae</taxon>
        <taxon>Calosphaeriales</taxon>
        <taxon>Pleurostomataceae</taxon>
        <taxon>Pleurostoma</taxon>
    </lineage>
</organism>
<dbReference type="GO" id="GO:0048038">
    <property type="term" value="F:quinone binding"/>
    <property type="evidence" value="ECO:0007669"/>
    <property type="project" value="TreeGrafter"/>
</dbReference>
<reference evidence="2" key="1">
    <citation type="submission" date="2022-07" db="EMBL/GenBank/DDBJ databases">
        <title>Fungi with potential for degradation of polypropylene.</title>
        <authorList>
            <person name="Gostincar C."/>
        </authorList>
    </citation>
    <scope>NUCLEOTIDE SEQUENCE</scope>
    <source>
        <strain evidence="2">EXF-13308</strain>
    </source>
</reference>
<proteinExistence type="inferred from homology"/>
<evidence type="ECO:0000313" key="2">
    <source>
        <dbReference type="EMBL" id="KAJ9156286.1"/>
    </source>
</evidence>
<dbReference type="GO" id="GO:0006633">
    <property type="term" value="P:fatty acid biosynthetic process"/>
    <property type="evidence" value="ECO:0007669"/>
    <property type="project" value="TreeGrafter"/>
</dbReference>
<dbReference type="PANTHER" id="PTHR42760:SF122">
    <property type="entry name" value="NAD(P)-BINDING PROTEIN"/>
    <property type="match status" value="1"/>
</dbReference>
<dbReference type="SUPFAM" id="SSF51735">
    <property type="entry name" value="NAD(P)-binding Rossmann-fold domains"/>
    <property type="match status" value="1"/>
</dbReference>
<comment type="caution">
    <text evidence="2">The sequence shown here is derived from an EMBL/GenBank/DDBJ whole genome shotgun (WGS) entry which is preliminary data.</text>
</comment>
<dbReference type="PRINTS" id="PR00081">
    <property type="entry name" value="GDHRDH"/>
</dbReference>
<name>A0AA38SAY7_9PEZI</name>
<sequence>MAEVGPMLAGRLTKVIHKTPYPAVSPTRPEVSQAGKTVLVTGGSGVIGSHIASAFAEAGASTFILVGRREAVVASAAAALVDKFSDKKVRAFGLSCDVTRPDDVNLLWKKLAQDGVLVDVLVLTAGKWTGGPLLDIGTDAVWEDMTVNSYGNMNFTEKFYKQPGRDPKTQLTLLNVATSEIYDFGPYNKWPLYSLSKNSGALLLQLIARDVLPEDMQVVSFHPGLIFSDFVRDIGLKENEQDWDSPVLAGNFAVWAASPEAKFLHGRFAWAGWDLDELRSGSIRERIYKDPKFLTIGVHGL</sequence>
<comment type="similarity">
    <text evidence="1">Belongs to the short-chain dehydrogenases/reductases (SDR) family.</text>
</comment>
<dbReference type="GO" id="GO:0016616">
    <property type="term" value="F:oxidoreductase activity, acting on the CH-OH group of donors, NAD or NADP as acceptor"/>
    <property type="evidence" value="ECO:0007669"/>
    <property type="project" value="TreeGrafter"/>
</dbReference>
<dbReference type="InterPro" id="IPR002347">
    <property type="entry name" value="SDR_fam"/>
</dbReference>
<accession>A0AA38SAY7</accession>
<dbReference type="InterPro" id="IPR036291">
    <property type="entry name" value="NAD(P)-bd_dom_sf"/>
</dbReference>
<protein>
    <submittedName>
        <fullName evidence="2">Short-chain dehydrogenase</fullName>
    </submittedName>
</protein>
<dbReference type="Proteomes" id="UP001174694">
    <property type="component" value="Unassembled WGS sequence"/>
</dbReference>
<dbReference type="AlphaFoldDB" id="A0AA38SAY7"/>
<gene>
    <name evidence="2" type="ORF">NKR23_g1145</name>
</gene>
<evidence type="ECO:0000256" key="1">
    <source>
        <dbReference type="ARBA" id="ARBA00006484"/>
    </source>
</evidence>
<dbReference type="EMBL" id="JANBVO010000002">
    <property type="protein sequence ID" value="KAJ9156286.1"/>
    <property type="molecule type" value="Genomic_DNA"/>
</dbReference>
<evidence type="ECO:0000313" key="3">
    <source>
        <dbReference type="Proteomes" id="UP001174694"/>
    </source>
</evidence>
<dbReference type="Pfam" id="PF00106">
    <property type="entry name" value="adh_short"/>
    <property type="match status" value="1"/>
</dbReference>